<dbReference type="Pfam" id="PF01569">
    <property type="entry name" value="PAP2"/>
    <property type="match status" value="1"/>
</dbReference>
<protein>
    <submittedName>
        <fullName evidence="3">Phosphatase PAP2 family protein</fullName>
    </submittedName>
</protein>
<feature type="transmembrane region" description="Helical" evidence="1">
    <location>
        <begin position="157"/>
        <end position="177"/>
    </location>
</feature>
<dbReference type="PANTHER" id="PTHR14969:SF13">
    <property type="entry name" value="AT30094P"/>
    <property type="match status" value="1"/>
</dbReference>
<dbReference type="CDD" id="cd03392">
    <property type="entry name" value="PAP2_like_2"/>
    <property type="match status" value="1"/>
</dbReference>
<sequence length="214" mass="24172">MNKKRIFIFSGAIVIFAFIWFYVSRSMAEGKPLIFDTIVSSAIIGFRNEFLNEILTGITYLGNSKTIIFFCVILLFFKRTRIEYGMPLAIAASCSSAIHTFVKIMVHRPRPPVENFLISQGGFSFPSGHSCSGLVFYGLFAYLIFHNAVDKTVHKVMGTLFIILFIAIGISRIYVGVHYPTDVLAGWALGLSILMVTIEILERLRNRRKISKEQ</sequence>
<feature type="transmembrane region" description="Helical" evidence="1">
    <location>
        <begin position="7"/>
        <end position="23"/>
    </location>
</feature>
<feature type="transmembrane region" description="Helical" evidence="1">
    <location>
        <begin position="126"/>
        <end position="145"/>
    </location>
</feature>
<dbReference type="Gene3D" id="1.20.144.10">
    <property type="entry name" value="Phosphatidic acid phosphatase type 2/haloperoxidase"/>
    <property type="match status" value="2"/>
</dbReference>
<evidence type="ECO:0000256" key="1">
    <source>
        <dbReference type="SAM" id="Phobius"/>
    </source>
</evidence>
<keyword evidence="1" id="KW-0812">Transmembrane</keyword>
<accession>A0A410PRX7</accession>
<keyword evidence="1" id="KW-0472">Membrane</keyword>
<dbReference type="EMBL" id="CP035281">
    <property type="protein sequence ID" value="QAT41741.1"/>
    <property type="molecule type" value="Genomic_DNA"/>
</dbReference>
<dbReference type="OrthoDB" id="9789113at2"/>
<proteinExistence type="predicted"/>
<keyword evidence="4" id="KW-1185">Reference proteome</keyword>
<feature type="domain" description="Phosphatidic acid phosphatase type 2/haloperoxidase" evidence="2">
    <location>
        <begin position="84"/>
        <end position="198"/>
    </location>
</feature>
<organism evidence="3 4">
    <name type="scientific">Aminipila luticellarii</name>
    <dbReference type="NCBI Taxonomy" id="2507160"/>
    <lineage>
        <taxon>Bacteria</taxon>
        <taxon>Bacillati</taxon>
        <taxon>Bacillota</taxon>
        <taxon>Clostridia</taxon>
        <taxon>Peptostreptococcales</taxon>
        <taxon>Anaerovoracaceae</taxon>
        <taxon>Aminipila</taxon>
    </lineage>
</organism>
<evidence type="ECO:0000313" key="3">
    <source>
        <dbReference type="EMBL" id="QAT41741.1"/>
    </source>
</evidence>
<dbReference type="AlphaFoldDB" id="A0A410PRX7"/>
<dbReference type="InterPro" id="IPR036938">
    <property type="entry name" value="PAP2/HPO_sf"/>
</dbReference>
<dbReference type="SMART" id="SM00014">
    <property type="entry name" value="acidPPc"/>
    <property type="match status" value="1"/>
</dbReference>
<name>A0A410PRX7_9FIRM</name>
<dbReference type="Proteomes" id="UP000287601">
    <property type="component" value="Chromosome"/>
</dbReference>
<reference evidence="3 4" key="1">
    <citation type="submission" date="2019-01" db="EMBL/GenBank/DDBJ databases">
        <title>Draft genomes of a novel of Aminipila strains.</title>
        <authorList>
            <person name="Ma S."/>
        </authorList>
    </citation>
    <scope>NUCLEOTIDE SEQUENCE [LARGE SCALE GENOMIC DNA]</scope>
    <source>
        <strain evidence="4">JN-39</strain>
    </source>
</reference>
<keyword evidence="1" id="KW-1133">Transmembrane helix</keyword>
<feature type="transmembrane region" description="Helical" evidence="1">
    <location>
        <begin position="84"/>
        <end position="106"/>
    </location>
</feature>
<dbReference type="RefSeq" id="WP_128744395.1">
    <property type="nucleotide sequence ID" value="NZ_CP035281.1"/>
</dbReference>
<evidence type="ECO:0000259" key="2">
    <source>
        <dbReference type="SMART" id="SM00014"/>
    </source>
</evidence>
<feature type="transmembrane region" description="Helical" evidence="1">
    <location>
        <begin position="54"/>
        <end position="77"/>
    </location>
</feature>
<feature type="transmembrane region" description="Helical" evidence="1">
    <location>
        <begin position="183"/>
        <end position="201"/>
    </location>
</feature>
<dbReference type="SUPFAM" id="SSF48317">
    <property type="entry name" value="Acid phosphatase/Vanadium-dependent haloperoxidase"/>
    <property type="match status" value="1"/>
</dbReference>
<dbReference type="InterPro" id="IPR000326">
    <property type="entry name" value="PAP2/HPO"/>
</dbReference>
<dbReference type="KEGG" id="amij:EQM06_00065"/>
<evidence type="ECO:0000313" key="4">
    <source>
        <dbReference type="Proteomes" id="UP000287601"/>
    </source>
</evidence>
<dbReference type="PANTHER" id="PTHR14969">
    <property type="entry name" value="SPHINGOSINE-1-PHOSPHATE PHOSPHOHYDROLASE"/>
    <property type="match status" value="1"/>
</dbReference>
<gene>
    <name evidence="3" type="ORF">EQM06_00065</name>
</gene>